<proteinExistence type="predicted"/>
<gene>
    <name evidence="1" type="ORF">HNQ34_000124</name>
</gene>
<protein>
    <submittedName>
        <fullName evidence="1">Uncharacterized protein</fullName>
    </submittedName>
</protein>
<dbReference type="EMBL" id="JACHEP010000001">
    <property type="protein sequence ID" value="MBB5323047.1"/>
    <property type="molecule type" value="Genomic_DNA"/>
</dbReference>
<organism evidence="1 2">
    <name type="scientific">Anoxybacteroides tepidamans</name>
    <dbReference type="NCBI Taxonomy" id="265948"/>
    <lineage>
        <taxon>Bacteria</taxon>
        <taxon>Bacillati</taxon>
        <taxon>Bacillota</taxon>
        <taxon>Bacilli</taxon>
        <taxon>Bacillales</taxon>
        <taxon>Anoxybacillaceae</taxon>
        <taxon>Anoxybacteroides</taxon>
    </lineage>
</organism>
<dbReference type="RefSeq" id="WP_183250839.1">
    <property type="nucleotide sequence ID" value="NZ_JACHEP010000001.1"/>
</dbReference>
<dbReference type="Proteomes" id="UP000520011">
    <property type="component" value="Unassembled WGS sequence"/>
</dbReference>
<evidence type="ECO:0000313" key="2">
    <source>
        <dbReference type="Proteomes" id="UP000520011"/>
    </source>
</evidence>
<name>A0A7W8INQ4_9BACL</name>
<evidence type="ECO:0000313" key="1">
    <source>
        <dbReference type="EMBL" id="MBB5323047.1"/>
    </source>
</evidence>
<comment type="caution">
    <text evidence="1">The sequence shown here is derived from an EMBL/GenBank/DDBJ whole genome shotgun (WGS) entry which is preliminary data.</text>
</comment>
<dbReference type="AlphaFoldDB" id="A0A7W8INQ4"/>
<sequence>MTRFHACATCIHYRMKKTEQGTYRYCQRLGYETKPHYQFRCWTPKPHVQALMEKERKREEKEHE</sequence>
<accession>A0A7W8INQ4</accession>
<keyword evidence="2" id="KW-1185">Reference proteome</keyword>
<reference evidence="1 2" key="1">
    <citation type="submission" date="2020-08" db="EMBL/GenBank/DDBJ databases">
        <title>Genomic Encyclopedia of Type Strains, Phase IV (KMG-IV): sequencing the most valuable type-strain genomes for metagenomic binning, comparative biology and taxonomic classification.</title>
        <authorList>
            <person name="Goeker M."/>
        </authorList>
    </citation>
    <scope>NUCLEOTIDE SEQUENCE [LARGE SCALE GENOMIC DNA]</scope>
    <source>
        <strain evidence="1 2">DSM 16325</strain>
    </source>
</reference>